<dbReference type="AlphaFoldDB" id="K2R718"/>
<comment type="caution">
    <text evidence="3">The sequence shown here is derived from an EMBL/GenBank/DDBJ whole genome shotgun (WGS) entry which is preliminary data.</text>
</comment>
<evidence type="ECO:0000313" key="3">
    <source>
        <dbReference type="EMBL" id="EKF87007.1"/>
    </source>
</evidence>
<feature type="short sequence motif" description="Histidine triad motif" evidence="1">
    <location>
        <begin position="103"/>
        <end position="107"/>
    </location>
</feature>
<dbReference type="Pfam" id="PF01230">
    <property type="entry name" value="HIT"/>
    <property type="match status" value="1"/>
</dbReference>
<dbReference type="PROSITE" id="PS51084">
    <property type="entry name" value="HIT_2"/>
    <property type="match status" value="1"/>
</dbReference>
<sequence>MDGIPMECEYFERLKDHQFGELLAETEHWLIILAPDQRNLGTCVVALKRDETELSALSCEEWADLALVVKKLESAIRKSFHATMFNWGCLMNSSYREVPPCPHLHWHFIPRYRDSVEFEDRTFDDPCFGMSTMHDRRKSIPIPDELKKHIKDKIRENLEI</sequence>
<dbReference type="EMBL" id="AMPO01000001">
    <property type="protein sequence ID" value="EKF87007.1"/>
    <property type="molecule type" value="Genomic_DNA"/>
</dbReference>
<organism evidence="3 4">
    <name type="scientific">Methanobacterium formicicum (strain DSM 3637 / PP1)</name>
    <dbReference type="NCBI Taxonomy" id="1204725"/>
    <lineage>
        <taxon>Archaea</taxon>
        <taxon>Methanobacteriati</taxon>
        <taxon>Methanobacteriota</taxon>
        <taxon>Methanomada group</taxon>
        <taxon>Methanobacteria</taxon>
        <taxon>Methanobacteriales</taxon>
        <taxon>Methanobacteriaceae</taxon>
        <taxon>Methanobacterium</taxon>
    </lineage>
</organism>
<dbReference type="GO" id="GO:0003824">
    <property type="term" value="F:catalytic activity"/>
    <property type="evidence" value="ECO:0007669"/>
    <property type="project" value="InterPro"/>
</dbReference>
<feature type="domain" description="HIT" evidence="2">
    <location>
        <begin position="10"/>
        <end position="118"/>
    </location>
</feature>
<dbReference type="PATRIC" id="fig|1204725.3.peg.389"/>
<name>K2R718_METFP</name>
<proteinExistence type="predicted"/>
<dbReference type="Proteomes" id="UP000007360">
    <property type="component" value="Unassembled WGS sequence"/>
</dbReference>
<keyword evidence="4" id="KW-1185">Reference proteome</keyword>
<evidence type="ECO:0000256" key="1">
    <source>
        <dbReference type="PROSITE-ProRule" id="PRU00464"/>
    </source>
</evidence>
<accession>K2R718</accession>
<evidence type="ECO:0000313" key="4">
    <source>
        <dbReference type="Proteomes" id="UP000007360"/>
    </source>
</evidence>
<gene>
    <name evidence="3" type="ORF">A994_01935</name>
</gene>
<dbReference type="SUPFAM" id="SSF54197">
    <property type="entry name" value="HIT-like"/>
    <property type="match status" value="1"/>
</dbReference>
<dbReference type="InterPro" id="IPR036265">
    <property type="entry name" value="HIT-like_sf"/>
</dbReference>
<protein>
    <submittedName>
        <fullName evidence="3">Histidine triad (HIT) protein</fullName>
    </submittedName>
</protein>
<dbReference type="InterPro" id="IPR011146">
    <property type="entry name" value="HIT-like"/>
</dbReference>
<evidence type="ECO:0000259" key="2">
    <source>
        <dbReference type="PROSITE" id="PS51084"/>
    </source>
</evidence>
<reference evidence="3 4" key="1">
    <citation type="journal article" date="2012" name="J. Bacteriol.">
        <title>Draft genome sequence of Methanobacterium formicicum DSM 3637, an archaebacterium isolated from the methane producer amoeba Pelomyxa palustris.</title>
        <authorList>
            <person name="Gutierrez G."/>
        </authorList>
    </citation>
    <scope>NUCLEOTIDE SEQUENCE [LARGE SCALE GENOMIC DNA]</scope>
    <source>
        <strain evidence="4">DSM 3637 / PP1</strain>
    </source>
</reference>
<dbReference type="Gene3D" id="3.30.428.10">
    <property type="entry name" value="HIT-like"/>
    <property type="match status" value="1"/>
</dbReference>